<evidence type="ECO:0000256" key="1">
    <source>
        <dbReference type="SAM" id="MobiDB-lite"/>
    </source>
</evidence>
<accession>A0AA40F278</accession>
<dbReference type="Proteomes" id="UP001172155">
    <property type="component" value="Unassembled WGS sequence"/>
</dbReference>
<keyword evidence="3" id="KW-1185">Reference proteome</keyword>
<organism evidence="2 3">
    <name type="scientific">Schizothecium vesticola</name>
    <dbReference type="NCBI Taxonomy" id="314040"/>
    <lineage>
        <taxon>Eukaryota</taxon>
        <taxon>Fungi</taxon>
        <taxon>Dikarya</taxon>
        <taxon>Ascomycota</taxon>
        <taxon>Pezizomycotina</taxon>
        <taxon>Sordariomycetes</taxon>
        <taxon>Sordariomycetidae</taxon>
        <taxon>Sordariales</taxon>
        <taxon>Schizotheciaceae</taxon>
        <taxon>Schizothecium</taxon>
    </lineage>
</organism>
<reference evidence="2" key="1">
    <citation type="submission" date="2023-06" db="EMBL/GenBank/DDBJ databases">
        <title>Genome-scale phylogeny and comparative genomics of the fungal order Sordariales.</title>
        <authorList>
            <consortium name="Lawrence Berkeley National Laboratory"/>
            <person name="Hensen N."/>
            <person name="Bonometti L."/>
            <person name="Westerberg I."/>
            <person name="Brannstrom I.O."/>
            <person name="Guillou S."/>
            <person name="Cros-Aarteil S."/>
            <person name="Calhoun S."/>
            <person name="Haridas S."/>
            <person name="Kuo A."/>
            <person name="Mondo S."/>
            <person name="Pangilinan J."/>
            <person name="Riley R."/>
            <person name="LaButti K."/>
            <person name="Andreopoulos B."/>
            <person name="Lipzen A."/>
            <person name="Chen C."/>
            <person name="Yanf M."/>
            <person name="Daum C."/>
            <person name="Ng V."/>
            <person name="Clum A."/>
            <person name="Steindorff A."/>
            <person name="Ohm R."/>
            <person name="Martin F."/>
            <person name="Silar P."/>
            <person name="Natvig D."/>
            <person name="Lalanne C."/>
            <person name="Gautier V."/>
            <person name="Ament-velasquez S.L."/>
            <person name="Kruys A."/>
            <person name="Hutchinson M.I."/>
            <person name="Powell A.J."/>
            <person name="Barry K."/>
            <person name="Miller A.N."/>
            <person name="Grigoriev I.V."/>
            <person name="Debuchy R."/>
            <person name="Gladieux P."/>
            <person name="Thoren M.H."/>
            <person name="Johannesson H."/>
        </authorList>
    </citation>
    <scope>NUCLEOTIDE SEQUENCE</scope>
    <source>
        <strain evidence="2">SMH3187-1</strain>
    </source>
</reference>
<evidence type="ECO:0000313" key="3">
    <source>
        <dbReference type="Proteomes" id="UP001172155"/>
    </source>
</evidence>
<protein>
    <submittedName>
        <fullName evidence="2">Uncharacterized protein</fullName>
    </submittedName>
</protein>
<feature type="region of interest" description="Disordered" evidence="1">
    <location>
        <begin position="32"/>
        <end position="51"/>
    </location>
</feature>
<evidence type="ECO:0000313" key="2">
    <source>
        <dbReference type="EMBL" id="KAK0749868.1"/>
    </source>
</evidence>
<name>A0AA40F278_9PEZI</name>
<comment type="caution">
    <text evidence="2">The sequence shown here is derived from an EMBL/GenBank/DDBJ whole genome shotgun (WGS) entry which is preliminary data.</text>
</comment>
<proteinExistence type="predicted"/>
<feature type="compositionally biased region" description="Low complexity" evidence="1">
    <location>
        <begin position="41"/>
        <end position="51"/>
    </location>
</feature>
<dbReference type="AlphaFoldDB" id="A0AA40F278"/>
<sequence>MFLQPVNEVSPQPAYISSPKYLQPCISNPSTNISLHTSSNPTTPTVQQLPQPNRHDIIPVHLHHPKHPKNHPTQVEPAARDLDTPPPWYSGWYIPHTRPPRQPPPSPYHNALFFARLIILKGLLAPAKAHLAVSLSVSSSFTRPFPHQNINATMIDKRQPQSQRHTHTPPNAPSHTHQDELNYSIPRQTPCPGPLPTPCTTSQGPTYVLNPRATNTSPAPPPSRN</sequence>
<dbReference type="EMBL" id="JAUKUD010000003">
    <property type="protein sequence ID" value="KAK0749868.1"/>
    <property type="molecule type" value="Genomic_DNA"/>
</dbReference>
<feature type="region of interest" description="Disordered" evidence="1">
    <location>
        <begin position="156"/>
        <end position="225"/>
    </location>
</feature>
<gene>
    <name evidence="2" type="ORF">B0T18DRAFT_116924</name>
</gene>